<evidence type="ECO:0000313" key="1">
    <source>
        <dbReference type="EMBL" id="KKL00860.1"/>
    </source>
</evidence>
<protein>
    <submittedName>
        <fullName evidence="1">Uncharacterized protein</fullName>
    </submittedName>
</protein>
<gene>
    <name evidence="1" type="ORF">LCGC14_2628320</name>
</gene>
<sequence length="41" mass="4419">AFMMPDEKKIGQIVRSMGADAARLVGGIEVYEEPVIAAKAR</sequence>
<name>A0A0F9A175_9ZZZZ</name>
<proteinExistence type="predicted"/>
<dbReference type="EMBL" id="LAZR01045015">
    <property type="protein sequence ID" value="KKL00860.1"/>
    <property type="molecule type" value="Genomic_DNA"/>
</dbReference>
<organism evidence="1">
    <name type="scientific">marine sediment metagenome</name>
    <dbReference type="NCBI Taxonomy" id="412755"/>
    <lineage>
        <taxon>unclassified sequences</taxon>
        <taxon>metagenomes</taxon>
        <taxon>ecological metagenomes</taxon>
    </lineage>
</organism>
<reference evidence="1" key="1">
    <citation type="journal article" date="2015" name="Nature">
        <title>Complex archaea that bridge the gap between prokaryotes and eukaryotes.</title>
        <authorList>
            <person name="Spang A."/>
            <person name="Saw J.H."/>
            <person name="Jorgensen S.L."/>
            <person name="Zaremba-Niedzwiedzka K."/>
            <person name="Martijn J."/>
            <person name="Lind A.E."/>
            <person name="van Eijk R."/>
            <person name="Schleper C."/>
            <person name="Guy L."/>
            <person name="Ettema T.J."/>
        </authorList>
    </citation>
    <scope>NUCLEOTIDE SEQUENCE</scope>
</reference>
<comment type="caution">
    <text evidence="1">The sequence shown here is derived from an EMBL/GenBank/DDBJ whole genome shotgun (WGS) entry which is preliminary data.</text>
</comment>
<accession>A0A0F9A175</accession>
<dbReference type="AlphaFoldDB" id="A0A0F9A175"/>
<feature type="non-terminal residue" evidence="1">
    <location>
        <position position="1"/>
    </location>
</feature>